<organism evidence="8 9">
    <name type="scientific">Pseudothauera rhizosphaerae</name>
    <dbReference type="NCBI Taxonomy" id="2565932"/>
    <lineage>
        <taxon>Bacteria</taxon>
        <taxon>Pseudomonadati</taxon>
        <taxon>Pseudomonadota</taxon>
        <taxon>Betaproteobacteria</taxon>
        <taxon>Rhodocyclales</taxon>
        <taxon>Zoogloeaceae</taxon>
        <taxon>Pseudothauera</taxon>
    </lineage>
</organism>
<feature type="transmembrane region" description="Helical" evidence="4">
    <location>
        <begin position="7"/>
        <end position="26"/>
    </location>
</feature>
<dbReference type="GO" id="GO:1990961">
    <property type="term" value="P:xenobiotic detoxification by transmembrane export across the plasma membrane"/>
    <property type="evidence" value="ECO:0007669"/>
    <property type="project" value="InterPro"/>
</dbReference>
<reference evidence="8 9" key="1">
    <citation type="submission" date="2019-04" db="EMBL/GenBank/DDBJ databases">
        <title>Azoarcus rhizosphaerae sp. nov. isolated from rhizosphere of Ficus religiosa.</title>
        <authorList>
            <person name="Lin S.-Y."/>
            <person name="Hameed A."/>
            <person name="Hsu Y.-H."/>
            <person name="Young C.-C."/>
        </authorList>
    </citation>
    <scope>NUCLEOTIDE SEQUENCE [LARGE SCALE GENOMIC DNA]</scope>
    <source>
        <strain evidence="8 9">CC-YHH848</strain>
    </source>
</reference>
<evidence type="ECO:0000313" key="8">
    <source>
        <dbReference type="EMBL" id="THF63217.1"/>
    </source>
</evidence>
<name>A0A4S4ATH6_9RHOO</name>
<comment type="caution">
    <text evidence="8">The sequence shown here is derived from an EMBL/GenBank/DDBJ whole genome shotgun (WGS) entry which is preliminary data.</text>
</comment>
<dbReference type="InterPro" id="IPR030190">
    <property type="entry name" value="MacA_alpha-hairpin_sf"/>
</dbReference>
<dbReference type="NCBIfam" id="TIGR01730">
    <property type="entry name" value="RND_mfp"/>
    <property type="match status" value="1"/>
</dbReference>
<dbReference type="OrthoDB" id="9783047at2"/>
<feature type="coiled-coil region" evidence="3">
    <location>
        <begin position="106"/>
        <end position="133"/>
    </location>
</feature>
<protein>
    <submittedName>
        <fullName evidence="8">Efflux RND transporter periplasmic adaptor subunit</fullName>
    </submittedName>
</protein>
<dbReference type="Gene3D" id="6.10.140.1990">
    <property type="match status" value="1"/>
</dbReference>
<evidence type="ECO:0000259" key="7">
    <source>
        <dbReference type="Pfam" id="PF25989"/>
    </source>
</evidence>
<dbReference type="Gene3D" id="2.40.50.100">
    <property type="match status" value="1"/>
</dbReference>
<dbReference type="Proteomes" id="UP000307956">
    <property type="component" value="Unassembled WGS sequence"/>
</dbReference>
<keyword evidence="4" id="KW-0472">Membrane</keyword>
<proteinExistence type="inferred from homology"/>
<dbReference type="FunFam" id="2.40.30.170:FF:000010">
    <property type="entry name" value="Efflux RND transporter periplasmic adaptor subunit"/>
    <property type="match status" value="1"/>
</dbReference>
<keyword evidence="9" id="KW-1185">Reference proteome</keyword>
<accession>A0A4S4ATH6</accession>
<gene>
    <name evidence="8" type="ORF">E6O51_03870</name>
</gene>
<dbReference type="GO" id="GO:0019898">
    <property type="term" value="C:extrinsic component of membrane"/>
    <property type="evidence" value="ECO:0007669"/>
    <property type="project" value="InterPro"/>
</dbReference>
<dbReference type="Gene3D" id="2.40.30.170">
    <property type="match status" value="1"/>
</dbReference>
<dbReference type="Gene3D" id="2.40.420.20">
    <property type="match status" value="1"/>
</dbReference>
<dbReference type="GO" id="GO:0015562">
    <property type="term" value="F:efflux transmembrane transporter activity"/>
    <property type="evidence" value="ECO:0007669"/>
    <property type="project" value="TreeGrafter"/>
</dbReference>
<comment type="similarity">
    <text evidence="1">Belongs to the membrane fusion protein (MFP) (TC 8.A.1) family.</text>
</comment>
<dbReference type="EMBL" id="SSOD01000003">
    <property type="protein sequence ID" value="THF63217.1"/>
    <property type="molecule type" value="Genomic_DNA"/>
</dbReference>
<dbReference type="InterPro" id="IPR058625">
    <property type="entry name" value="MdtA-like_BSH"/>
</dbReference>
<dbReference type="AlphaFoldDB" id="A0A4S4ATH6"/>
<dbReference type="PANTHER" id="PTHR30469">
    <property type="entry name" value="MULTIDRUG RESISTANCE PROTEIN MDTA"/>
    <property type="match status" value="1"/>
</dbReference>
<dbReference type="Pfam" id="PF25917">
    <property type="entry name" value="BSH_RND"/>
    <property type="match status" value="1"/>
</dbReference>
<feature type="domain" description="Multidrug resistance protein MdtA-like barrel-sandwich hybrid" evidence="5">
    <location>
        <begin position="73"/>
        <end position="196"/>
    </location>
</feature>
<feature type="domain" description="CusB-like beta-barrel" evidence="6">
    <location>
        <begin position="207"/>
        <end position="278"/>
    </location>
</feature>
<evidence type="ECO:0000259" key="6">
    <source>
        <dbReference type="Pfam" id="PF25954"/>
    </source>
</evidence>
<dbReference type="Pfam" id="PF25954">
    <property type="entry name" value="Beta-barrel_RND_2"/>
    <property type="match status" value="1"/>
</dbReference>
<evidence type="ECO:0000256" key="1">
    <source>
        <dbReference type="ARBA" id="ARBA00009477"/>
    </source>
</evidence>
<evidence type="ECO:0000256" key="4">
    <source>
        <dbReference type="SAM" id="Phobius"/>
    </source>
</evidence>
<dbReference type="SUPFAM" id="SSF111369">
    <property type="entry name" value="HlyD-like secretion proteins"/>
    <property type="match status" value="1"/>
</dbReference>
<dbReference type="InterPro" id="IPR006143">
    <property type="entry name" value="RND_pump_MFP"/>
</dbReference>
<keyword evidence="4" id="KW-1133">Transmembrane helix</keyword>
<evidence type="ECO:0000256" key="3">
    <source>
        <dbReference type="SAM" id="Coils"/>
    </source>
</evidence>
<dbReference type="GO" id="GO:1990195">
    <property type="term" value="C:macrolide transmembrane transporter complex"/>
    <property type="evidence" value="ECO:0007669"/>
    <property type="project" value="InterPro"/>
</dbReference>
<dbReference type="Pfam" id="PF25989">
    <property type="entry name" value="YknX_C"/>
    <property type="match status" value="1"/>
</dbReference>
<dbReference type="GO" id="GO:1990281">
    <property type="term" value="C:efflux pump complex"/>
    <property type="evidence" value="ECO:0007669"/>
    <property type="project" value="TreeGrafter"/>
</dbReference>
<dbReference type="RefSeq" id="WP_136383669.1">
    <property type="nucleotide sequence ID" value="NZ_SSOD01000003.1"/>
</dbReference>
<keyword evidence="2 3" id="KW-0175">Coiled coil</keyword>
<dbReference type="GO" id="GO:0030313">
    <property type="term" value="C:cell envelope"/>
    <property type="evidence" value="ECO:0007669"/>
    <property type="project" value="UniProtKB-SubCell"/>
</dbReference>
<evidence type="ECO:0000313" key="9">
    <source>
        <dbReference type="Proteomes" id="UP000307956"/>
    </source>
</evidence>
<evidence type="ECO:0000259" key="5">
    <source>
        <dbReference type="Pfam" id="PF25917"/>
    </source>
</evidence>
<dbReference type="InterPro" id="IPR058637">
    <property type="entry name" value="YknX-like_C"/>
</dbReference>
<evidence type="ECO:0000256" key="2">
    <source>
        <dbReference type="ARBA" id="ARBA00023054"/>
    </source>
</evidence>
<dbReference type="InterPro" id="IPR058792">
    <property type="entry name" value="Beta-barrel_RND_2"/>
</dbReference>
<keyword evidence="4" id="KW-0812">Transmembrane</keyword>
<dbReference type="PANTHER" id="PTHR30469:SF11">
    <property type="entry name" value="BLL4320 PROTEIN"/>
    <property type="match status" value="1"/>
</dbReference>
<feature type="domain" description="YknX-like C-terminal permuted SH3-like" evidence="7">
    <location>
        <begin position="286"/>
        <end position="354"/>
    </location>
</feature>
<sequence length="365" mass="38703">MAGKPKLIVAASLAGIVLLGGVAWYINRAPSSAPPPAEAASNGSEAVVETAAVRIVAMADEAAAVGTLRSNESVVLRPEVSGRISAILFREGTPVKRGAVLVELDAAVQRAELQQTRAELALAESNSRRTEDLFERRFVSQSARDESASRLEVARAAVELADARYRRMILVAPFDGIVGIRQVSVGDFVKDGDPLVNLEDISVLKVDFRLPETLLPRLRVGQALEVGSDSLPGERFAARVDAIDPLVDAQGRAAVIRASLANPEGRLRPGMFARVRLILQERPAVAAIPEEALVPAPGDAQFVYRVVDGRAERVNIRTGARRESLVEVVEGLAPGDEVVTAGQLKLREGAAVRVVADAAAEAAAD</sequence>